<dbReference type="InterPro" id="IPR051449">
    <property type="entry name" value="ABC-2_transporter_component"/>
</dbReference>
<feature type="transmembrane region" description="Helical" evidence="8">
    <location>
        <begin position="257"/>
        <end position="281"/>
    </location>
</feature>
<evidence type="ECO:0000256" key="7">
    <source>
        <dbReference type="ARBA" id="ARBA00023136"/>
    </source>
</evidence>
<feature type="transmembrane region" description="Helical" evidence="8">
    <location>
        <begin position="221"/>
        <end position="245"/>
    </location>
</feature>
<comment type="subcellular location">
    <subcellularLocation>
        <location evidence="1">Cell membrane</location>
        <topology evidence="1">Multi-pass membrane protein</topology>
    </subcellularLocation>
</comment>
<evidence type="ECO:0000256" key="1">
    <source>
        <dbReference type="ARBA" id="ARBA00004651"/>
    </source>
</evidence>
<feature type="transmembrane region" description="Helical" evidence="8">
    <location>
        <begin position="21"/>
        <end position="40"/>
    </location>
</feature>
<keyword evidence="4" id="KW-1003">Cell membrane</keyword>
<dbReference type="InterPro" id="IPR013525">
    <property type="entry name" value="ABC2_TM"/>
</dbReference>
<evidence type="ECO:0000259" key="9">
    <source>
        <dbReference type="PROSITE" id="PS51012"/>
    </source>
</evidence>
<evidence type="ECO:0000313" key="11">
    <source>
        <dbReference type="Proteomes" id="UP000254575"/>
    </source>
</evidence>
<reference evidence="10 11" key="1">
    <citation type="submission" date="2018-06" db="EMBL/GenBank/DDBJ databases">
        <authorList>
            <consortium name="Pathogen Informatics"/>
            <person name="Doyle S."/>
        </authorList>
    </citation>
    <scope>NUCLEOTIDE SEQUENCE [LARGE SCALE GENOMIC DNA]</scope>
    <source>
        <strain evidence="10 11">NCTC10717</strain>
    </source>
</reference>
<sequence length="375" mass="40705">MHRFRNTLTLTLKEFRSLLSDAVMMGLIIVIFTVAVIAIAKGISIEVRNASVAIVDEDHSVFSRRLADSLQAPYFQPPQYLPSLKAAQQAMDKGDYIFVLVLPPQLEKDLLRGAKPEIQVIADATALSQAGIGFGYLQHIIQREALVLLGQDDMTDLLPLQPHLNITFNPNTDSSWFLALANVSTFVFMLAMLLVGAAVIRERERGTIEHLLVMPVSANEIAAAKIIANGTVIALATLASVQFIVKGVLNVDLSGSMALFALGTVVFLFSAAALGILLAIAAPSMPQFALLMLPIYIVLRIISGGETPLASMPDWLQNISQASPMTQYVSFSNAVLFRNAPLHLVQKELLIMGGIGLAFLLIALLRFRSMLDKQG</sequence>
<feature type="transmembrane region" description="Helical" evidence="8">
    <location>
        <begin position="288"/>
        <end position="305"/>
    </location>
</feature>
<dbReference type="Pfam" id="PF12698">
    <property type="entry name" value="ABC2_membrane_3"/>
    <property type="match status" value="1"/>
</dbReference>
<feature type="domain" description="ABC transmembrane type-2" evidence="9">
    <location>
        <begin position="134"/>
        <end position="370"/>
    </location>
</feature>
<keyword evidence="5 8" id="KW-0812">Transmembrane</keyword>
<keyword evidence="6 8" id="KW-1133">Transmembrane helix</keyword>
<evidence type="ECO:0000256" key="4">
    <source>
        <dbReference type="ARBA" id="ARBA00022475"/>
    </source>
</evidence>
<dbReference type="PANTHER" id="PTHR30294">
    <property type="entry name" value="MEMBRANE COMPONENT OF ABC TRANSPORTER YHHJ-RELATED"/>
    <property type="match status" value="1"/>
</dbReference>
<dbReference type="GO" id="GO:0005886">
    <property type="term" value="C:plasma membrane"/>
    <property type="evidence" value="ECO:0007669"/>
    <property type="project" value="UniProtKB-SubCell"/>
</dbReference>
<evidence type="ECO:0000256" key="8">
    <source>
        <dbReference type="SAM" id="Phobius"/>
    </source>
</evidence>
<keyword evidence="3" id="KW-0813">Transport</keyword>
<name>A0A380ML00_9GAMM</name>
<keyword evidence="7 8" id="KW-0472">Membrane</keyword>
<dbReference type="Proteomes" id="UP000254575">
    <property type="component" value="Unassembled WGS sequence"/>
</dbReference>
<keyword evidence="11" id="KW-1185">Reference proteome</keyword>
<dbReference type="PANTHER" id="PTHR30294:SF47">
    <property type="entry name" value="INNER MEMBRANE TRANSPORT PERMEASE YHHJ"/>
    <property type="match status" value="1"/>
</dbReference>
<evidence type="ECO:0000256" key="5">
    <source>
        <dbReference type="ARBA" id="ARBA00022692"/>
    </source>
</evidence>
<protein>
    <submittedName>
        <fullName evidence="10">Inner membrane transport permease yhhJ</fullName>
    </submittedName>
</protein>
<dbReference type="RefSeq" id="WP_115217984.1">
    <property type="nucleotide sequence ID" value="NZ_UHIA01000003.1"/>
</dbReference>
<feature type="transmembrane region" description="Helical" evidence="8">
    <location>
        <begin position="349"/>
        <end position="367"/>
    </location>
</feature>
<dbReference type="InterPro" id="IPR047817">
    <property type="entry name" value="ABC2_TM_bact-type"/>
</dbReference>
<dbReference type="PROSITE" id="PS51012">
    <property type="entry name" value="ABC_TM2"/>
    <property type="match status" value="1"/>
</dbReference>
<dbReference type="EMBL" id="UHIA01000003">
    <property type="protein sequence ID" value="SUO92754.1"/>
    <property type="molecule type" value="Genomic_DNA"/>
</dbReference>
<dbReference type="Gene3D" id="3.40.1710.10">
    <property type="entry name" value="abc type-2 transporter like domain"/>
    <property type="match status" value="1"/>
</dbReference>
<organism evidence="10 11">
    <name type="scientific">Suttonella indologenes</name>
    <dbReference type="NCBI Taxonomy" id="13276"/>
    <lineage>
        <taxon>Bacteria</taxon>
        <taxon>Pseudomonadati</taxon>
        <taxon>Pseudomonadota</taxon>
        <taxon>Gammaproteobacteria</taxon>
        <taxon>Cardiobacteriales</taxon>
        <taxon>Cardiobacteriaceae</taxon>
        <taxon>Suttonella</taxon>
    </lineage>
</organism>
<gene>
    <name evidence="10" type="primary">yhhJ</name>
    <name evidence="10" type="ORF">NCTC10717_00722</name>
</gene>
<evidence type="ECO:0000256" key="2">
    <source>
        <dbReference type="ARBA" id="ARBA00007783"/>
    </source>
</evidence>
<feature type="transmembrane region" description="Helical" evidence="8">
    <location>
        <begin position="176"/>
        <end position="200"/>
    </location>
</feature>
<evidence type="ECO:0000256" key="6">
    <source>
        <dbReference type="ARBA" id="ARBA00022989"/>
    </source>
</evidence>
<dbReference type="AlphaFoldDB" id="A0A380ML00"/>
<comment type="similarity">
    <text evidence="2">Belongs to the ABC-2 integral membrane protein family.</text>
</comment>
<dbReference type="GO" id="GO:0140359">
    <property type="term" value="F:ABC-type transporter activity"/>
    <property type="evidence" value="ECO:0007669"/>
    <property type="project" value="InterPro"/>
</dbReference>
<evidence type="ECO:0000313" key="10">
    <source>
        <dbReference type="EMBL" id="SUO92754.1"/>
    </source>
</evidence>
<accession>A0A380ML00</accession>
<proteinExistence type="inferred from homology"/>
<evidence type="ECO:0000256" key="3">
    <source>
        <dbReference type="ARBA" id="ARBA00022448"/>
    </source>
</evidence>
<dbReference type="OrthoDB" id="9808686at2"/>